<dbReference type="Proteomes" id="UP000439986">
    <property type="component" value="Unassembled WGS sequence"/>
</dbReference>
<comment type="caution">
    <text evidence="2">The sequence shown here is derived from an EMBL/GenBank/DDBJ whole genome shotgun (WGS) entry which is preliminary data.</text>
</comment>
<dbReference type="EMBL" id="WKJL01000010">
    <property type="protein sequence ID" value="MRW85416.1"/>
    <property type="molecule type" value="Genomic_DNA"/>
</dbReference>
<evidence type="ECO:0000313" key="3">
    <source>
        <dbReference type="Proteomes" id="UP000439986"/>
    </source>
</evidence>
<evidence type="ECO:0000313" key="2">
    <source>
        <dbReference type="EMBL" id="MRW85416.1"/>
    </source>
</evidence>
<organism evidence="2 3">
    <name type="scientific">Duganella aquatilis</name>
    <dbReference type="NCBI Taxonomy" id="2666082"/>
    <lineage>
        <taxon>Bacteria</taxon>
        <taxon>Pseudomonadati</taxon>
        <taxon>Pseudomonadota</taxon>
        <taxon>Betaproteobacteria</taxon>
        <taxon>Burkholderiales</taxon>
        <taxon>Oxalobacteraceae</taxon>
        <taxon>Telluria group</taxon>
        <taxon>Duganella</taxon>
    </lineage>
</organism>
<keyword evidence="3" id="KW-1185">Reference proteome</keyword>
<dbReference type="AlphaFoldDB" id="A0A844DAT5"/>
<evidence type="ECO:0000256" key="1">
    <source>
        <dbReference type="SAM" id="MobiDB-lite"/>
    </source>
</evidence>
<name>A0A844DAT5_9BURK</name>
<proteinExistence type="predicted"/>
<reference evidence="2 3" key="1">
    <citation type="submission" date="2019-11" db="EMBL/GenBank/DDBJ databases">
        <title>Novel species isolated from a subtropical stream in China.</title>
        <authorList>
            <person name="Lu H."/>
        </authorList>
    </citation>
    <scope>NUCLEOTIDE SEQUENCE [LARGE SCALE GENOMIC DNA]</scope>
    <source>
        <strain evidence="2 3">FT26W</strain>
    </source>
</reference>
<dbReference type="RefSeq" id="WP_154358479.1">
    <property type="nucleotide sequence ID" value="NZ_WKJL01000010.1"/>
</dbReference>
<sequence length="666" mass="66776">MTITAPVPVTPLPPAPNTNDPDNFDDLADARIEAEGPFGDQMNALAANVFSNASEAQTRALQAQQAAADASSAAAAAAASTTAVKWVAGNYADGAAVWSPTSRFSYRHIGDGASAIDPALDAAHWVLQLYALGLGGMIITGSVDLIVTSGGAISVTPATPGLYITLPDATTLAQGAVAFHVFNAGVYDMGVRTKAGVVLGWIRPGTSSVIGVASNATLGGAWVTSNLHKLGVTAMLNVASVPGTTLRRIAIDSTRTLFLFGALYAVVYDSSAQAWGSPMLVRSIPNGGRASGILVGADKVLVASCDGTTGIQSVVLTLTGVTIAPPGTPATATAGANVSLWGDFIAVGAGFAFSYFGSSGGYLRAMTVSGTAPTIGPEVAFGDSLPLLFVSGAVLRAVNYSGSTLACQPYTLSAANLTPGTGASFSSSAGGNVRAFQNAAGNIVAFHDLVGSVAATVFKLTGTTEASTSIAMFASASATSSSLDYVQISATKTAVATASSGSSVVLWNIHIDNGGTSAAGTPDQFSVTSVAVSAIGASGNTARFAVSSGLDLFPPTMLQFDCSGASPVRGSVQSRWGVNSPGKNFSGKDLRHYSLLAAGNNQYAFGGNHGSDACYNAVSIQSLPALGENLINGTLGAAANESWVLTGLTAVSGTLGTTIKRVEAAA</sequence>
<feature type="region of interest" description="Disordered" evidence="1">
    <location>
        <begin position="1"/>
        <end position="24"/>
    </location>
</feature>
<protein>
    <submittedName>
        <fullName evidence="2">Uncharacterized protein</fullName>
    </submittedName>
</protein>
<accession>A0A844DAT5</accession>
<gene>
    <name evidence="2" type="ORF">GJ698_15125</name>
</gene>